<feature type="transmembrane region" description="Helical" evidence="8">
    <location>
        <begin position="6"/>
        <end position="24"/>
    </location>
</feature>
<evidence type="ECO:0000313" key="11">
    <source>
        <dbReference type="Proteomes" id="UP000070617"/>
    </source>
</evidence>
<keyword evidence="11" id="KW-1185">Reference proteome</keyword>
<dbReference type="PATRIC" id="fig|134605.3.peg.1369"/>
<evidence type="ECO:0000256" key="2">
    <source>
        <dbReference type="ARBA" id="ARBA00022475"/>
    </source>
</evidence>
<sequence>MFVYSSPIQILAAVFTTLGFGVLFNVKGNNLLHTCIAGGISWAVYLFCSTHSYSLSFSYFLATFILSLYSEIIARIKKTPVTSILIAAMIPLAPGGGIYYTMLHILQKNYPLALSKGVDTLIIAGSMAIGVFSASALFRVYQEIRH</sequence>
<feature type="transmembrane region" description="Helical" evidence="8">
    <location>
        <begin position="121"/>
        <end position="141"/>
    </location>
</feature>
<keyword evidence="6 8" id="KW-0472">Membrane</keyword>
<keyword evidence="4 8" id="KW-0812">Transmembrane</keyword>
<name>A0A133NB06_9FUSO</name>
<dbReference type="AlphaFoldDB" id="A0A133NB06"/>
<evidence type="ECO:0000256" key="8">
    <source>
        <dbReference type="SAM" id="Phobius"/>
    </source>
</evidence>
<dbReference type="Pfam" id="PF12821">
    <property type="entry name" value="ThrE_2"/>
    <property type="match status" value="1"/>
</dbReference>
<accession>A0A133NB06</accession>
<keyword evidence="3" id="KW-0997">Cell inner membrane</keyword>
<organism evidence="10 11">
    <name type="scientific">Fusobacterium equinum</name>
    <dbReference type="NCBI Taxonomy" id="134605"/>
    <lineage>
        <taxon>Bacteria</taxon>
        <taxon>Fusobacteriati</taxon>
        <taxon>Fusobacteriota</taxon>
        <taxon>Fusobacteriia</taxon>
        <taxon>Fusobacteriales</taxon>
        <taxon>Fusobacteriaceae</taxon>
        <taxon>Fusobacterium</taxon>
    </lineage>
</organism>
<comment type="similarity">
    <text evidence="7">Belongs to the ThrE exporter (TC 2.A.79) family.</text>
</comment>
<evidence type="ECO:0000259" key="9">
    <source>
        <dbReference type="Pfam" id="PF12821"/>
    </source>
</evidence>
<reference evidence="11" key="1">
    <citation type="submission" date="2016-01" db="EMBL/GenBank/DDBJ databases">
        <authorList>
            <person name="Mitreva M."/>
            <person name="Pepin K.H."/>
            <person name="Mihindukulasuriya K.A."/>
            <person name="Fulton R."/>
            <person name="Fronick C."/>
            <person name="O'Laughlin M."/>
            <person name="Miner T."/>
            <person name="Herter B."/>
            <person name="Rosa B.A."/>
            <person name="Cordes M."/>
            <person name="Tomlinson C."/>
            <person name="Wollam A."/>
            <person name="Palsikar V.B."/>
            <person name="Mardis E.R."/>
            <person name="Wilson R.K."/>
        </authorList>
    </citation>
    <scope>NUCLEOTIDE SEQUENCE [LARGE SCALE GENOMIC DNA]</scope>
    <source>
        <strain evidence="11">CMW8396</strain>
    </source>
</reference>
<evidence type="ECO:0000313" key="10">
    <source>
        <dbReference type="EMBL" id="KXA13481.1"/>
    </source>
</evidence>
<keyword evidence="2" id="KW-1003">Cell membrane</keyword>
<dbReference type="InterPro" id="IPR050539">
    <property type="entry name" value="ThrE_Dicarb/AminoAcid_Exp"/>
</dbReference>
<dbReference type="PANTHER" id="PTHR34390">
    <property type="entry name" value="UPF0442 PROTEIN YJJB-RELATED"/>
    <property type="match status" value="1"/>
</dbReference>
<evidence type="ECO:0000256" key="6">
    <source>
        <dbReference type="ARBA" id="ARBA00023136"/>
    </source>
</evidence>
<gene>
    <name evidence="10" type="ORF">HMPREF3206_01383</name>
</gene>
<dbReference type="PANTHER" id="PTHR34390:SF1">
    <property type="entry name" value="SUCCINATE TRANSPORTER SUBUNIT YJJB-RELATED"/>
    <property type="match status" value="1"/>
</dbReference>
<feature type="domain" description="Threonine/Serine exporter ThrE" evidence="9">
    <location>
        <begin position="9"/>
        <end position="135"/>
    </location>
</feature>
<dbReference type="RefSeq" id="WP_060793794.1">
    <property type="nucleotide sequence ID" value="NZ_KQ956559.1"/>
</dbReference>
<feature type="transmembrane region" description="Helical" evidence="8">
    <location>
        <begin position="81"/>
        <end position="101"/>
    </location>
</feature>
<evidence type="ECO:0000256" key="1">
    <source>
        <dbReference type="ARBA" id="ARBA00004651"/>
    </source>
</evidence>
<dbReference type="Proteomes" id="UP000070617">
    <property type="component" value="Unassembled WGS sequence"/>
</dbReference>
<dbReference type="STRING" id="134605.HMPREF3206_01383"/>
<evidence type="ECO:0000256" key="3">
    <source>
        <dbReference type="ARBA" id="ARBA00022519"/>
    </source>
</evidence>
<dbReference type="GO" id="GO:0015744">
    <property type="term" value="P:succinate transport"/>
    <property type="evidence" value="ECO:0007669"/>
    <property type="project" value="TreeGrafter"/>
</dbReference>
<protein>
    <recommendedName>
        <fullName evidence="9">Threonine/Serine exporter ThrE domain-containing protein</fullName>
    </recommendedName>
</protein>
<comment type="subcellular location">
    <subcellularLocation>
        <location evidence="1">Cell membrane</location>
        <topology evidence="1">Multi-pass membrane protein</topology>
    </subcellularLocation>
</comment>
<evidence type="ECO:0000256" key="5">
    <source>
        <dbReference type="ARBA" id="ARBA00022989"/>
    </source>
</evidence>
<proteinExistence type="inferred from homology"/>
<dbReference type="GO" id="GO:0005886">
    <property type="term" value="C:plasma membrane"/>
    <property type="evidence" value="ECO:0007669"/>
    <property type="project" value="UniProtKB-SubCell"/>
</dbReference>
<evidence type="ECO:0000256" key="7">
    <source>
        <dbReference type="ARBA" id="ARBA00034125"/>
    </source>
</evidence>
<dbReference type="EMBL" id="LRPX01000069">
    <property type="protein sequence ID" value="KXA13481.1"/>
    <property type="molecule type" value="Genomic_DNA"/>
</dbReference>
<keyword evidence="5 8" id="KW-1133">Transmembrane helix</keyword>
<evidence type="ECO:0000256" key="4">
    <source>
        <dbReference type="ARBA" id="ARBA00022692"/>
    </source>
</evidence>
<comment type="caution">
    <text evidence="10">The sequence shown here is derived from an EMBL/GenBank/DDBJ whole genome shotgun (WGS) entry which is preliminary data.</text>
</comment>
<dbReference type="InterPro" id="IPR024528">
    <property type="entry name" value="ThrE_2"/>
</dbReference>